<dbReference type="PANTHER" id="PTHR11601">
    <property type="entry name" value="CYSTEINE DESULFURYLASE FAMILY MEMBER"/>
    <property type="match status" value="1"/>
</dbReference>
<protein>
    <submittedName>
        <fullName evidence="6">Cysteine desulfurase</fullName>
        <ecNumber evidence="6">2.8.1.7</ecNumber>
    </submittedName>
</protein>
<evidence type="ECO:0000259" key="5">
    <source>
        <dbReference type="Pfam" id="PF00266"/>
    </source>
</evidence>
<evidence type="ECO:0000256" key="2">
    <source>
        <dbReference type="ARBA" id="ARBA00006490"/>
    </source>
</evidence>
<evidence type="ECO:0000256" key="3">
    <source>
        <dbReference type="ARBA" id="ARBA00022898"/>
    </source>
</evidence>
<dbReference type="EC" id="2.8.1.7" evidence="6"/>
<organism evidence="6 7">
    <name type="scientific">Mesorhizobium delmotii</name>
    <dbReference type="NCBI Taxonomy" id="1631247"/>
    <lineage>
        <taxon>Bacteria</taxon>
        <taxon>Pseudomonadati</taxon>
        <taxon>Pseudomonadota</taxon>
        <taxon>Alphaproteobacteria</taxon>
        <taxon>Hyphomicrobiales</taxon>
        <taxon>Phyllobacteriaceae</taxon>
        <taxon>Mesorhizobium</taxon>
    </lineage>
</organism>
<evidence type="ECO:0000313" key="6">
    <source>
        <dbReference type="EMBL" id="SJM31865.1"/>
    </source>
</evidence>
<dbReference type="GO" id="GO:0031071">
    <property type="term" value="F:cysteine desulfurase activity"/>
    <property type="evidence" value="ECO:0007669"/>
    <property type="project" value="UniProtKB-EC"/>
</dbReference>
<dbReference type="Proteomes" id="UP000245698">
    <property type="component" value="Unassembled WGS sequence"/>
</dbReference>
<keyword evidence="7" id="KW-1185">Reference proteome</keyword>
<dbReference type="InterPro" id="IPR015424">
    <property type="entry name" value="PyrdxlP-dep_Trfase"/>
</dbReference>
<dbReference type="EMBL" id="FUIG01000029">
    <property type="protein sequence ID" value="SJM31865.1"/>
    <property type="molecule type" value="Genomic_DNA"/>
</dbReference>
<proteinExistence type="inferred from homology"/>
<name>A0A2P9AL38_9HYPH</name>
<evidence type="ECO:0000313" key="7">
    <source>
        <dbReference type="Proteomes" id="UP000245698"/>
    </source>
</evidence>
<evidence type="ECO:0000256" key="4">
    <source>
        <dbReference type="ARBA" id="ARBA00050776"/>
    </source>
</evidence>
<dbReference type="PANTHER" id="PTHR11601:SF34">
    <property type="entry name" value="CYSTEINE DESULFURASE"/>
    <property type="match status" value="1"/>
</dbReference>
<dbReference type="InterPro" id="IPR000192">
    <property type="entry name" value="Aminotrans_V_dom"/>
</dbReference>
<comment type="cofactor">
    <cofactor evidence="1">
        <name>pyridoxal 5'-phosphate</name>
        <dbReference type="ChEBI" id="CHEBI:597326"/>
    </cofactor>
</comment>
<dbReference type="SUPFAM" id="SSF53383">
    <property type="entry name" value="PLP-dependent transferases"/>
    <property type="match status" value="1"/>
</dbReference>
<sequence length="97" mass="10161">MDATQVVGRIPIDLTDEFVEVDLLSLSAHKFHGPKGVDALYIGEGLRLEPLIYGEQEDGRRGGTLNSAAAAGLAVAAETGGSAPACSEWHRSASKQL</sequence>
<comment type="similarity">
    <text evidence="2">Belongs to the class-V pyridoxal-phosphate-dependent aminotransferase family. NifS/IscS subfamily.</text>
</comment>
<dbReference type="Pfam" id="PF00266">
    <property type="entry name" value="Aminotran_5"/>
    <property type="match status" value="1"/>
</dbReference>
<keyword evidence="3" id="KW-0663">Pyridoxal phosphate</keyword>
<dbReference type="InterPro" id="IPR015421">
    <property type="entry name" value="PyrdxlP-dep_Trfase_major"/>
</dbReference>
<dbReference type="AlphaFoldDB" id="A0A2P9AL38"/>
<accession>A0A2P9AL38</accession>
<reference evidence="7" key="1">
    <citation type="submission" date="2016-12" db="EMBL/GenBank/DDBJ databases">
        <authorList>
            <person name="Brunel B."/>
        </authorList>
    </citation>
    <scope>NUCLEOTIDE SEQUENCE [LARGE SCALE GENOMIC DNA]</scope>
</reference>
<dbReference type="Gene3D" id="3.40.640.10">
    <property type="entry name" value="Type I PLP-dependent aspartate aminotransferase-like (Major domain)"/>
    <property type="match status" value="1"/>
</dbReference>
<keyword evidence="6" id="KW-0808">Transferase</keyword>
<gene>
    <name evidence="6" type="ORF">BQ8482_220036</name>
</gene>
<comment type="catalytic activity">
    <reaction evidence="4">
        <text>(sulfur carrier)-H + L-cysteine = (sulfur carrier)-SH + L-alanine</text>
        <dbReference type="Rhea" id="RHEA:43892"/>
        <dbReference type="Rhea" id="RHEA-COMP:14737"/>
        <dbReference type="Rhea" id="RHEA-COMP:14739"/>
        <dbReference type="ChEBI" id="CHEBI:29917"/>
        <dbReference type="ChEBI" id="CHEBI:35235"/>
        <dbReference type="ChEBI" id="CHEBI:57972"/>
        <dbReference type="ChEBI" id="CHEBI:64428"/>
        <dbReference type="EC" id="2.8.1.7"/>
    </reaction>
</comment>
<feature type="domain" description="Aminotransferase class V" evidence="5">
    <location>
        <begin position="1"/>
        <end position="77"/>
    </location>
</feature>
<evidence type="ECO:0000256" key="1">
    <source>
        <dbReference type="ARBA" id="ARBA00001933"/>
    </source>
</evidence>